<dbReference type="AlphaFoldDB" id="A0A177EJB5"/>
<evidence type="ECO:0000256" key="5">
    <source>
        <dbReference type="SAM" id="MobiDB-lite"/>
    </source>
</evidence>
<dbReference type="PANTHER" id="PTHR12850">
    <property type="entry name" value="40S RIBOSOMAL PROTEIN S25"/>
    <property type="match status" value="1"/>
</dbReference>
<sequence>MAAKKVDPKAQKKTAGAKVKATKKKEPKKWVKTTVKETTMRNVIINEESFNKIKKEVLGMTVISPSNISTKNNITVSLAKRILSAIVKTGEIEVIAHSSFGSIYGKKEAKVIAEEVVEPAQA</sequence>
<dbReference type="GO" id="GO:1990904">
    <property type="term" value="C:ribonucleoprotein complex"/>
    <property type="evidence" value="ECO:0007669"/>
    <property type="project" value="UniProtKB-KW"/>
</dbReference>
<proteinExistence type="inferred from homology"/>
<feature type="compositionally biased region" description="Basic and acidic residues" evidence="5">
    <location>
        <begin position="1"/>
        <end position="10"/>
    </location>
</feature>
<protein>
    <recommendedName>
        <fullName evidence="4">40S ribosomal protein S25</fullName>
    </recommendedName>
</protein>
<keyword evidence="7" id="KW-1185">Reference proteome</keyword>
<evidence type="ECO:0000313" key="7">
    <source>
        <dbReference type="Proteomes" id="UP000185944"/>
    </source>
</evidence>
<dbReference type="InterPro" id="IPR004977">
    <property type="entry name" value="Ribosomal_eS25"/>
</dbReference>
<accession>A0A177EJB5</accession>
<dbReference type="EMBL" id="LTDL01000022">
    <property type="protein sequence ID" value="OAG31079.1"/>
    <property type="molecule type" value="Genomic_DNA"/>
</dbReference>
<keyword evidence="2 4" id="KW-0689">Ribosomal protein</keyword>
<evidence type="ECO:0000256" key="4">
    <source>
        <dbReference type="RuleBase" id="RU366057"/>
    </source>
</evidence>
<dbReference type="Gene3D" id="3.30.63.20">
    <property type="match status" value="1"/>
</dbReference>
<dbReference type="Pfam" id="PF03297">
    <property type="entry name" value="Ribosomal_S25"/>
    <property type="match status" value="1"/>
</dbReference>
<comment type="caution">
    <text evidence="6">The sequence shown here is derived from an EMBL/GenBank/DDBJ whole genome shotgun (WGS) entry which is preliminary data.</text>
</comment>
<dbReference type="Proteomes" id="UP000185944">
    <property type="component" value="Unassembled WGS sequence"/>
</dbReference>
<organism evidence="6 7">
    <name type="scientific">Nematocida displodere</name>
    <dbReference type="NCBI Taxonomy" id="1805483"/>
    <lineage>
        <taxon>Eukaryota</taxon>
        <taxon>Fungi</taxon>
        <taxon>Fungi incertae sedis</taxon>
        <taxon>Microsporidia</taxon>
        <taxon>Nematocida</taxon>
    </lineage>
</organism>
<dbReference type="RefSeq" id="XP_067544803.1">
    <property type="nucleotide sequence ID" value="XM_067689271.1"/>
</dbReference>
<name>A0A177EJB5_9MICR</name>
<reference evidence="6 7" key="1">
    <citation type="submission" date="2016-02" db="EMBL/GenBank/DDBJ databases">
        <title>Discovery of a natural microsporidian pathogen with a broad tissue tropism in Caenorhabditis elegans.</title>
        <authorList>
            <person name="Luallen R.J."/>
            <person name="Reinke A.W."/>
            <person name="Tong L."/>
            <person name="Botts M.R."/>
            <person name="Felix M.-A."/>
            <person name="Troemel E.R."/>
        </authorList>
    </citation>
    <scope>NUCLEOTIDE SEQUENCE [LARGE SCALE GENOMIC DNA]</scope>
    <source>
        <strain evidence="6 7">JUm2807</strain>
    </source>
</reference>
<dbReference type="STRING" id="1805483.A0A177EJB5"/>
<keyword evidence="3 4" id="KW-0687">Ribonucleoprotein</keyword>
<evidence type="ECO:0000313" key="6">
    <source>
        <dbReference type="EMBL" id="OAG31079.1"/>
    </source>
</evidence>
<comment type="similarity">
    <text evidence="1 4">Belongs to the eukaryotic ribosomal protein eS25 family.</text>
</comment>
<feature type="region of interest" description="Disordered" evidence="5">
    <location>
        <begin position="1"/>
        <end position="26"/>
    </location>
</feature>
<dbReference type="GeneID" id="93648203"/>
<dbReference type="VEuPathDB" id="MicrosporidiaDB:NEDG_01853"/>
<gene>
    <name evidence="6" type="ORF">NEDG_01853</name>
</gene>
<evidence type="ECO:0000256" key="3">
    <source>
        <dbReference type="ARBA" id="ARBA00023274"/>
    </source>
</evidence>
<dbReference type="OrthoDB" id="10263513at2759"/>
<dbReference type="GO" id="GO:0005840">
    <property type="term" value="C:ribosome"/>
    <property type="evidence" value="ECO:0007669"/>
    <property type="project" value="UniProtKB-KW"/>
</dbReference>
<evidence type="ECO:0000256" key="1">
    <source>
        <dbReference type="ARBA" id="ARBA00009106"/>
    </source>
</evidence>
<evidence type="ECO:0000256" key="2">
    <source>
        <dbReference type="ARBA" id="ARBA00022980"/>
    </source>
</evidence>